<dbReference type="InterPro" id="IPR007809">
    <property type="entry name" value="FlgN-like"/>
</dbReference>
<dbReference type="EMBL" id="SLWY01000011">
    <property type="protein sequence ID" value="TCO80897.1"/>
    <property type="molecule type" value="Genomic_DNA"/>
</dbReference>
<gene>
    <name evidence="4" type="ORF">EV699_11198</name>
</gene>
<reference evidence="4 5" key="1">
    <citation type="submission" date="2019-03" db="EMBL/GenBank/DDBJ databases">
        <title>Genomic Encyclopedia of Type Strains, Phase IV (KMG-IV): sequencing the most valuable type-strain genomes for metagenomic binning, comparative biology and taxonomic classification.</title>
        <authorList>
            <person name="Goeker M."/>
        </authorList>
    </citation>
    <scope>NUCLEOTIDE SEQUENCE [LARGE SCALE GENOMIC DNA]</scope>
    <source>
        <strain evidence="4 5">DSM 25287</strain>
    </source>
</reference>
<protein>
    <submittedName>
        <fullName evidence="4">Flagella synthesis protein FlgN</fullName>
    </submittedName>
</protein>
<dbReference type="RefSeq" id="WP_132542665.1">
    <property type="nucleotide sequence ID" value="NZ_SLWY01000011.1"/>
</dbReference>
<dbReference type="SUPFAM" id="SSF140566">
    <property type="entry name" value="FlgN-like"/>
    <property type="match status" value="1"/>
</dbReference>
<comment type="function">
    <text evidence="1">Required for the efficient initiation of filament assembly.</text>
</comment>
<keyword evidence="4" id="KW-0282">Flagellum</keyword>
<evidence type="ECO:0000313" key="4">
    <source>
        <dbReference type="EMBL" id="TCO80897.1"/>
    </source>
</evidence>
<dbReference type="Proteomes" id="UP000295765">
    <property type="component" value="Unassembled WGS sequence"/>
</dbReference>
<dbReference type="InterPro" id="IPR036679">
    <property type="entry name" value="FlgN-like_sf"/>
</dbReference>
<dbReference type="GO" id="GO:0044780">
    <property type="term" value="P:bacterial-type flagellum assembly"/>
    <property type="evidence" value="ECO:0007669"/>
    <property type="project" value="InterPro"/>
</dbReference>
<keyword evidence="4" id="KW-0966">Cell projection</keyword>
<sequence>MLLSLMERELAVTRELLDLLQHEYTALRARDPAALQALVDAKSACTERLQEIAGERLRFLVEGGFGADAAGLQAAIAANGTEGRFRLHAVWSDLTAVAERAWQQNTVNGAVISASRSNAERALAILRGQDTSTCLYGQNARASYGGGGGSRSLVKA</sequence>
<evidence type="ECO:0000313" key="5">
    <source>
        <dbReference type="Proteomes" id="UP000295765"/>
    </source>
</evidence>
<dbReference type="Pfam" id="PF05130">
    <property type="entry name" value="FlgN"/>
    <property type="match status" value="1"/>
</dbReference>
<evidence type="ECO:0000256" key="3">
    <source>
        <dbReference type="ARBA" id="ARBA00022795"/>
    </source>
</evidence>
<comment type="caution">
    <text evidence="4">The sequence shown here is derived from an EMBL/GenBank/DDBJ whole genome shotgun (WGS) entry which is preliminary data.</text>
</comment>
<dbReference type="OrthoDB" id="5734604at2"/>
<dbReference type="Gene3D" id="1.20.58.300">
    <property type="entry name" value="FlgN-like"/>
    <property type="match status" value="1"/>
</dbReference>
<evidence type="ECO:0000256" key="1">
    <source>
        <dbReference type="ARBA" id="ARBA00002397"/>
    </source>
</evidence>
<dbReference type="AlphaFoldDB" id="A0A4R2L6I9"/>
<keyword evidence="5" id="KW-1185">Reference proteome</keyword>
<organism evidence="4 5">
    <name type="scientific">Plasticicumulans lactativorans</name>
    <dbReference type="NCBI Taxonomy" id="1133106"/>
    <lineage>
        <taxon>Bacteria</taxon>
        <taxon>Pseudomonadati</taxon>
        <taxon>Pseudomonadota</taxon>
        <taxon>Gammaproteobacteria</taxon>
        <taxon>Candidatus Competibacteraceae</taxon>
        <taxon>Plasticicumulans</taxon>
    </lineage>
</organism>
<accession>A0A4R2L6I9</accession>
<keyword evidence="3" id="KW-1005">Bacterial flagellum biogenesis</keyword>
<proteinExistence type="inferred from homology"/>
<evidence type="ECO:0000256" key="2">
    <source>
        <dbReference type="ARBA" id="ARBA00007703"/>
    </source>
</evidence>
<name>A0A4R2L6I9_9GAMM</name>
<keyword evidence="4" id="KW-0969">Cilium</keyword>
<comment type="similarity">
    <text evidence="2">Belongs to the FlgN family.</text>
</comment>